<comment type="caution">
    <text evidence="1">The sequence shown here is derived from an EMBL/GenBank/DDBJ whole genome shotgun (WGS) entry which is preliminary data.</text>
</comment>
<proteinExistence type="predicted"/>
<keyword evidence="2" id="KW-1185">Reference proteome</keyword>
<sequence length="271" mass="30405">MNARDFHDEIVEPTLKEFDADFGSRRRAFLAVAVVDSLVAHIYAEATQNNIDPFDFLGGRYVRRSQNSNGKVVEKDIDITDFDETNGQGVVFTTAVSSDQRNDSYFRQRIADGCDAFRLIRDLAKANKHAELVKHKPLVSSSDQAISKPMGYGLGRYGKGRFGGVPQMMIRLNAPSKNPTTGKEEPEEVYFEHVLHEAYCVVTDLLGVLDRRRGREPREYAWQPPTNRNFNTPMPIKIVPPHRSGADMNALADRLLPLAVVCIPCKPDVSK</sequence>
<organism evidence="1 2">
    <name type="scientific">Mesorhizobium shonense</name>
    <dbReference type="NCBI Taxonomy" id="1209948"/>
    <lineage>
        <taxon>Bacteria</taxon>
        <taxon>Pseudomonadati</taxon>
        <taxon>Pseudomonadota</taxon>
        <taxon>Alphaproteobacteria</taxon>
        <taxon>Hyphomicrobiales</taxon>
        <taxon>Phyllobacteriaceae</taxon>
        <taxon>Mesorhizobium</taxon>
    </lineage>
</organism>
<protein>
    <submittedName>
        <fullName evidence="1">Uncharacterized protein</fullName>
    </submittedName>
</protein>
<gene>
    <name evidence="1" type="ORF">ABID26_001128</name>
</gene>
<evidence type="ECO:0000313" key="2">
    <source>
        <dbReference type="Proteomes" id="UP001549036"/>
    </source>
</evidence>
<dbReference type="Proteomes" id="UP001549036">
    <property type="component" value="Unassembled WGS sequence"/>
</dbReference>
<reference evidence="1 2" key="1">
    <citation type="submission" date="2024-06" db="EMBL/GenBank/DDBJ databases">
        <title>Genomic Encyclopedia of Type Strains, Phase IV (KMG-IV): sequencing the most valuable type-strain genomes for metagenomic binning, comparative biology and taxonomic classification.</title>
        <authorList>
            <person name="Goeker M."/>
        </authorList>
    </citation>
    <scope>NUCLEOTIDE SEQUENCE [LARGE SCALE GENOMIC DNA]</scope>
    <source>
        <strain evidence="1 2">DSM 29846</strain>
    </source>
</reference>
<accession>A0ABV2HMV2</accession>
<dbReference type="EMBL" id="JBEPLM010000002">
    <property type="protein sequence ID" value="MET3591744.1"/>
    <property type="molecule type" value="Genomic_DNA"/>
</dbReference>
<name>A0ABV2HMV2_9HYPH</name>
<evidence type="ECO:0000313" key="1">
    <source>
        <dbReference type="EMBL" id="MET3591744.1"/>
    </source>
</evidence>
<dbReference type="RefSeq" id="WP_354414280.1">
    <property type="nucleotide sequence ID" value="NZ_JBEPLM010000002.1"/>
</dbReference>